<evidence type="ECO:0000313" key="2">
    <source>
        <dbReference type="EMBL" id="EGK02706.1"/>
    </source>
</evidence>
<dbReference type="STRING" id="742766.HMPREF9455_00956"/>
<protein>
    <recommendedName>
        <fullName evidence="1">Nucleotidyl transferase domain-containing protein</fullName>
    </recommendedName>
</protein>
<gene>
    <name evidence="2" type="ORF">HMPREF9455_00956</name>
</gene>
<dbReference type="OrthoDB" id="9803871at2"/>
<dbReference type="InterPro" id="IPR029044">
    <property type="entry name" value="Nucleotide-diphossugar_trans"/>
</dbReference>
<accession>F5IVQ6</accession>
<dbReference type="CDD" id="cd06915">
    <property type="entry name" value="NTP_transferase_WcbM_like"/>
    <property type="match status" value="1"/>
</dbReference>
<dbReference type="InterPro" id="IPR005835">
    <property type="entry name" value="NTP_transferase_dom"/>
</dbReference>
<dbReference type="PANTHER" id="PTHR22572">
    <property type="entry name" value="SUGAR-1-PHOSPHATE GUANYL TRANSFERASE"/>
    <property type="match status" value="1"/>
</dbReference>
<dbReference type="Proteomes" id="UP000004913">
    <property type="component" value="Unassembled WGS sequence"/>
</dbReference>
<dbReference type="eggNOG" id="COG1208">
    <property type="taxonomic scope" value="Bacteria"/>
</dbReference>
<proteinExistence type="predicted"/>
<dbReference type="EMBL" id="ADLV01000015">
    <property type="protein sequence ID" value="EGK02706.1"/>
    <property type="molecule type" value="Genomic_DNA"/>
</dbReference>
<dbReference type="RefSeq" id="WP_006798471.1">
    <property type="nucleotide sequence ID" value="NZ_GL891980.1"/>
</dbReference>
<dbReference type="AlphaFoldDB" id="F5IVQ6"/>
<dbReference type="Gene3D" id="3.90.550.10">
    <property type="entry name" value="Spore Coat Polysaccharide Biosynthesis Protein SpsA, Chain A"/>
    <property type="match status" value="1"/>
</dbReference>
<dbReference type="SUPFAM" id="SSF53448">
    <property type="entry name" value="Nucleotide-diphospho-sugar transferases"/>
    <property type="match status" value="1"/>
</dbReference>
<dbReference type="HOGENOM" id="CLU_029499_2_0_10"/>
<feature type="domain" description="Nucleotidyl transferase" evidence="1">
    <location>
        <begin position="5"/>
        <end position="228"/>
    </location>
</feature>
<evidence type="ECO:0000313" key="3">
    <source>
        <dbReference type="Proteomes" id="UP000004913"/>
    </source>
</evidence>
<evidence type="ECO:0000259" key="1">
    <source>
        <dbReference type="Pfam" id="PF00483"/>
    </source>
</evidence>
<organism evidence="2 3">
    <name type="scientific">Dysgonomonas gadei ATCC BAA-286</name>
    <dbReference type="NCBI Taxonomy" id="742766"/>
    <lineage>
        <taxon>Bacteria</taxon>
        <taxon>Pseudomonadati</taxon>
        <taxon>Bacteroidota</taxon>
        <taxon>Bacteroidia</taxon>
        <taxon>Bacteroidales</taxon>
        <taxon>Dysgonomonadaceae</taxon>
        <taxon>Dysgonomonas</taxon>
    </lineage>
</organism>
<comment type="caution">
    <text evidence="2">The sequence shown here is derived from an EMBL/GenBank/DDBJ whole genome shotgun (WGS) entry which is preliminary data.</text>
</comment>
<keyword evidence="3" id="KW-1185">Reference proteome</keyword>
<name>F5IVQ6_9BACT</name>
<sequence length="231" mass="25966">MKECIILAGGFGTRLQSVVSDVPKCMAEVAGKPFLQYLFDYAANEKFDHLILSLGYKSDIVINWLETQNRPFEISYAVEEYPLGTGGAIKLAFGKVKGEEAFVINGDTFFDIDSGLFLDFHRSHGADLSVALKPMADFDRYGSVELDDNERIVCFNEKQYKKEGLINGGVYIVAKNLFTRLPLPEKFSFEKDIMESHIGDINIYGCSQDNYFIDIGIPSDFEKANVDFSKK</sequence>
<reference evidence="2 3" key="1">
    <citation type="submission" date="2011-04" db="EMBL/GenBank/DDBJ databases">
        <title>The Genome Sequence of Dysgonomonas gadei ATCC BAA-286.</title>
        <authorList>
            <consortium name="The Broad Institute Genome Sequencing Platform"/>
            <person name="Earl A."/>
            <person name="Ward D."/>
            <person name="Feldgarden M."/>
            <person name="Gevers D."/>
            <person name="Pudlo N."/>
            <person name="Martens E."/>
            <person name="Allen-Vercoe E."/>
            <person name="Young S.K."/>
            <person name="Zeng Q."/>
            <person name="Gargeya S."/>
            <person name="Fitzgerald M."/>
            <person name="Haas B."/>
            <person name="Abouelleil A."/>
            <person name="Alvarado L."/>
            <person name="Arachchi H.M."/>
            <person name="Berlin A."/>
            <person name="Brown A."/>
            <person name="Chapman S.B."/>
            <person name="Chen Z."/>
            <person name="Dunbar C."/>
            <person name="Freedman E."/>
            <person name="Gearin G."/>
            <person name="Gellesch M."/>
            <person name="Goldberg J."/>
            <person name="Griggs A."/>
            <person name="Gujja S."/>
            <person name="Heiman D."/>
            <person name="Howarth C."/>
            <person name="Larson L."/>
            <person name="Lui A."/>
            <person name="MacDonald P.J.P."/>
            <person name="Mehta T."/>
            <person name="Montmayeur A."/>
            <person name="Murphy C."/>
            <person name="Neiman D."/>
            <person name="Pearson M."/>
            <person name="Priest M."/>
            <person name="Roberts A."/>
            <person name="Saif S."/>
            <person name="Shea T."/>
            <person name="Shenoy N."/>
            <person name="Sisk P."/>
            <person name="Stolte C."/>
            <person name="Sykes S."/>
            <person name="Yandava C."/>
            <person name="Wortman J."/>
            <person name="Nusbaum C."/>
            <person name="Birren B."/>
        </authorList>
    </citation>
    <scope>NUCLEOTIDE SEQUENCE [LARGE SCALE GENOMIC DNA]</scope>
    <source>
        <strain evidence="2 3">ATCC BAA-286</strain>
    </source>
</reference>
<dbReference type="InterPro" id="IPR050486">
    <property type="entry name" value="Mannose-1P_guanyltransferase"/>
</dbReference>
<dbReference type="Pfam" id="PF00483">
    <property type="entry name" value="NTP_transferase"/>
    <property type="match status" value="1"/>
</dbReference>